<dbReference type="Proteomes" id="UP001194468">
    <property type="component" value="Unassembled WGS sequence"/>
</dbReference>
<dbReference type="InterPro" id="IPR056551">
    <property type="entry name" value="Beta-prop_NOL10_N"/>
</dbReference>
<evidence type="ECO:0000256" key="5">
    <source>
        <dbReference type="ARBA" id="ARBA00023242"/>
    </source>
</evidence>
<reference evidence="10" key="1">
    <citation type="submission" date="2019-10" db="EMBL/GenBank/DDBJ databases">
        <authorList>
            <consortium name="DOE Joint Genome Institute"/>
            <person name="Kuo A."/>
            <person name="Miyauchi S."/>
            <person name="Kiss E."/>
            <person name="Drula E."/>
            <person name="Kohler A."/>
            <person name="Sanchez-Garcia M."/>
            <person name="Andreopoulos B."/>
            <person name="Barry K.W."/>
            <person name="Bonito G."/>
            <person name="Buee M."/>
            <person name="Carver A."/>
            <person name="Chen C."/>
            <person name="Cichocki N."/>
            <person name="Clum A."/>
            <person name="Culley D."/>
            <person name="Crous P.W."/>
            <person name="Fauchery L."/>
            <person name="Girlanda M."/>
            <person name="Hayes R."/>
            <person name="Keri Z."/>
            <person name="LaButti K."/>
            <person name="Lipzen A."/>
            <person name="Lombard V."/>
            <person name="Magnuson J."/>
            <person name="Maillard F."/>
            <person name="Morin E."/>
            <person name="Murat C."/>
            <person name="Nolan M."/>
            <person name="Ohm R."/>
            <person name="Pangilinan J."/>
            <person name="Pereira M."/>
            <person name="Perotto S."/>
            <person name="Peter M."/>
            <person name="Riley R."/>
            <person name="Sitrit Y."/>
            <person name="Stielow B."/>
            <person name="Szollosi G."/>
            <person name="Zifcakova L."/>
            <person name="Stursova M."/>
            <person name="Spatafora J.W."/>
            <person name="Tedersoo L."/>
            <person name="Vaario L.-M."/>
            <person name="Yamada A."/>
            <person name="Yan M."/>
            <person name="Wang P."/>
            <person name="Xu J."/>
            <person name="Bruns T."/>
            <person name="Baldrian P."/>
            <person name="Vilgalys R."/>
            <person name="Henrissat B."/>
            <person name="Grigoriev I.V."/>
            <person name="Hibbett D."/>
            <person name="Nagy L.G."/>
            <person name="Martin F.M."/>
        </authorList>
    </citation>
    <scope>NUCLEOTIDE SEQUENCE</scope>
    <source>
        <strain evidence="10">BED1</strain>
    </source>
</reference>
<dbReference type="PANTHER" id="PTHR14927:SF0">
    <property type="entry name" value="NUCLEOLAR PROTEIN 10"/>
    <property type="match status" value="1"/>
</dbReference>
<dbReference type="InterPro" id="IPR056550">
    <property type="entry name" value="NOL10_2nd"/>
</dbReference>
<dbReference type="Pfam" id="PF08159">
    <property type="entry name" value="NUC153"/>
    <property type="match status" value="1"/>
</dbReference>
<feature type="compositionally biased region" description="Acidic residues" evidence="6">
    <location>
        <begin position="610"/>
        <end position="622"/>
    </location>
</feature>
<dbReference type="GO" id="GO:0030686">
    <property type="term" value="C:90S preribosome"/>
    <property type="evidence" value="ECO:0007669"/>
    <property type="project" value="TreeGrafter"/>
</dbReference>
<dbReference type="InterPro" id="IPR015943">
    <property type="entry name" value="WD40/YVTN_repeat-like_dom_sf"/>
</dbReference>
<feature type="domain" description="NUC153" evidence="7">
    <location>
        <begin position="545"/>
        <end position="572"/>
    </location>
</feature>
<feature type="compositionally biased region" description="Low complexity" evidence="6">
    <location>
        <begin position="600"/>
        <end position="609"/>
    </location>
</feature>
<evidence type="ECO:0000259" key="7">
    <source>
        <dbReference type="Pfam" id="PF08159"/>
    </source>
</evidence>
<evidence type="ECO:0000256" key="6">
    <source>
        <dbReference type="SAM" id="MobiDB-lite"/>
    </source>
</evidence>
<comment type="similarity">
    <text evidence="2">Belongs to the WD repeat NOL10/ENP2 family.</text>
</comment>
<evidence type="ECO:0000313" key="11">
    <source>
        <dbReference type="Proteomes" id="UP001194468"/>
    </source>
</evidence>
<evidence type="ECO:0000256" key="1">
    <source>
        <dbReference type="ARBA" id="ARBA00004604"/>
    </source>
</evidence>
<dbReference type="InterPro" id="IPR036322">
    <property type="entry name" value="WD40_repeat_dom_sf"/>
</dbReference>
<dbReference type="GO" id="GO:0000462">
    <property type="term" value="P:maturation of SSU-rRNA from tricistronic rRNA transcript (SSU-rRNA, 5.8S rRNA, LSU-rRNA)"/>
    <property type="evidence" value="ECO:0007669"/>
    <property type="project" value="TreeGrafter"/>
</dbReference>
<organism evidence="10 11">
    <name type="scientific">Boletus edulis BED1</name>
    <dbReference type="NCBI Taxonomy" id="1328754"/>
    <lineage>
        <taxon>Eukaryota</taxon>
        <taxon>Fungi</taxon>
        <taxon>Dikarya</taxon>
        <taxon>Basidiomycota</taxon>
        <taxon>Agaricomycotina</taxon>
        <taxon>Agaricomycetes</taxon>
        <taxon>Agaricomycetidae</taxon>
        <taxon>Boletales</taxon>
        <taxon>Boletineae</taxon>
        <taxon>Boletaceae</taxon>
        <taxon>Boletoideae</taxon>
        <taxon>Boletus</taxon>
    </lineage>
</organism>
<dbReference type="PANTHER" id="PTHR14927">
    <property type="entry name" value="NUCLEOLAR PROTEIN 10"/>
    <property type="match status" value="1"/>
</dbReference>
<proteinExistence type="inferred from homology"/>
<evidence type="ECO:0000259" key="9">
    <source>
        <dbReference type="Pfam" id="PF23098"/>
    </source>
</evidence>
<feature type="compositionally biased region" description="Basic and acidic residues" evidence="6">
    <location>
        <begin position="747"/>
        <end position="763"/>
    </location>
</feature>
<dbReference type="SUPFAM" id="SSF50978">
    <property type="entry name" value="WD40 repeat-like"/>
    <property type="match status" value="1"/>
</dbReference>
<feature type="region of interest" description="Disordered" evidence="6">
    <location>
        <begin position="578"/>
        <end position="784"/>
    </location>
</feature>
<reference evidence="10" key="2">
    <citation type="journal article" date="2020" name="Nat. Commun.">
        <title>Large-scale genome sequencing of mycorrhizal fungi provides insights into the early evolution of symbiotic traits.</title>
        <authorList>
            <person name="Miyauchi S."/>
            <person name="Kiss E."/>
            <person name="Kuo A."/>
            <person name="Drula E."/>
            <person name="Kohler A."/>
            <person name="Sanchez-Garcia M."/>
            <person name="Morin E."/>
            <person name="Andreopoulos B."/>
            <person name="Barry K.W."/>
            <person name="Bonito G."/>
            <person name="Buee M."/>
            <person name="Carver A."/>
            <person name="Chen C."/>
            <person name="Cichocki N."/>
            <person name="Clum A."/>
            <person name="Culley D."/>
            <person name="Crous P.W."/>
            <person name="Fauchery L."/>
            <person name="Girlanda M."/>
            <person name="Hayes R.D."/>
            <person name="Keri Z."/>
            <person name="LaButti K."/>
            <person name="Lipzen A."/>
            <person name="Lombard V."/>
            <person name="Magnuson J."/>
            <person name="Maillard F."/>
            <person name="Murat C."/>
            <person name="Nolan M."/>
            <person name="Ohm R.A."/>
            <person name="Pangilinan J."/>
            <person name="Pereira M.F."/>
            <person name="Perotto S."/>
            <person name="Peter M."/>
            <person name="Pfister S."/>
            <person name="Riley R."/>
            <person name="Sitrit Y."/>
            <person name="Stielow J.B."/>
            <person name="Szollosi G."/>
            <person name="Zifcakova L."/>
            <person name="Stursova M."/>
            <person name="Spatafora J.W."/>
            <person name="Tedersoo L."/>
            <person name="Vaario L.M."/>
            <person name="Yamada A."/>
            <person name="Yan M."/>
            <person name="Wang P."/>
            <person name="Xu J."/>
            <person name="Bruns T."/>
            <person name="Baldrian P."/>
            <person name="Vilgalys R."/>
            <person name="Dunand C."/>
            <person name="Henrissat B."/>
            <person name="Grigoriev I.V."/>
            <person name="Hibbett D."/>
            <person name="Nagy L.G."/>
            <person name="Martin F.M."/>
        </authorList>
    </citation>
    <scope>NUCLEOTIDE SEQUENCE</scope>
    <source>
        <strain evidence="10">BED1</strain>
    </source>
</reference>
<feature type="domain" description="Nucleolar protein 10-like N-terminal" evidence="9">
    <location>
        <begin position="16"/>
        <end position="395"/>
    </location>
</feature>
<feature type="compositionally biased region" description="Polar residues" evidence="6">
    <location>
        <begin position="635"/>
        <end position="646"/>
    </location>
</feature>
<keyword evidence="4" id="KW-0677">Repeat</keyword>
<name>A0AAD4BMD8_BOLED</name>
<protein>
    <submittedName>
        <fullName evidence="10">WD40-repeat-containing domain protein</fullName>
    </submittedName>
</protein>
<dbReference type="EMBL" id="WHUW01000027">
    <property type="protein sequence ID" value="KAF8434821.1"/>
    <property type="molecule type" value="Genomic_DNA"/>
</dbReference>
<dbReference type="InterPro" id="IPR012580">
    <property type="entry name" value="NUC153"/>
</dbReference>
<feature type="region of interest" description="Disordered" evidence="6">
    <location>
        <begin position="494"/>
        <end position="531"/>
    </location>
</feature>
<gene>
    <name evidence="10" type="ORF">L210DRAFT_3552446</name>
</gene>
<keyword evidence="5" id="KW-0539">Nucleus</keyword>
<comment type="subcellular location">
    <subcellularLocation>
        <location evidence="1">Nucleus</location>
        <location evidence="1">Nucleolus</location>
    </subcellularLocation>
</comment>
<keyword evidence="11" id="KW-1185">Reference proteome</keyword>
<evidence type="ECO:0000256" key="2">
    <source>
        <dbReference type="ARBA" id="ARBA00005264"/>
    </source>
</evidence>
<dbReference type="Pfam" id="PF23097">
    <property type="entry name" value="NOL10_2nd"/>
    <property type="match status" value="1"/>
</dbReference>
<evidence type="ECO:0000259" key="8">
    <source>
        <dbReference type="Pfam" id="PF23097"/>
    </source>
</evidence>
<evidence type="ECO:0000256" key="3">
    <source>
        <dbReference type="ARBA" id="ARBA00022574"/>
    </source>
</evidence>
<sequence>MSDVKVYTVNGAVPGSSSSIPDWLTKTRTSKVKGKRALREHVEGQIELIQGFEFPEASNKIKTTRDGHHAIATGTYKPQMRVWDLDELTLKFERHGDAENVDFIILSDDWTKTIHLQNDRTVELHTQSGFHYRTRIPRFGRSIAYHYPSCDALVSASGNEIYRLNLEQGQFMNPLVLNAPEDEPILGINCIDINPAHQLLAFGIDGHASVHFWDLRSRSVVGVLNLPKGRIARSTGRAKVTLPGVDDQSSSDALAVTAIAARSDGLSYAIGTSTGHTLLYDIRSPRPFAFKDQGYGLPLKRVAWLDGGSRMAGDGMVLSADKKVVKIWDRNTPSSNFVSITPATDLNDIHHIPGSGLLLTANEGINMASYYIPQLGPAPRWASFLENITEEMEGQSVRNVYEDFKFIEKNELRTLGLDHLIGTPALKPYMHGYFVSLKLYDTARVIANPFAYAEHREKLVKERLEKLADTRIRTRKNGAAASVKVNKALAERIARDAEREQRREETKRARKAKKATKEGETDVADDAMSVDEEVVGEEQLTLLNDPRFKDLFENPDFAVNETSREYALLNPSSFAMKNANSSRRKTAVEDEDDESDKMSSDGLGSSGNESSEDGSESEDSSDAGELNKHDPRSRPGQQNARLQQAYSRAREANRQSNKVHFVPLVAQANAPTGKTNDKDAPFGQRLVSRQQSKSSAEPTSTVRLSADGGMEMTFIPSGTGDDDSPAVARKKKEVRKGVEVFGAGMERGVEEPKGEMSESERSGRKQRRKGMRSGSKNVFRQTSS</sequence>
<feature type="domain" description="Nucleolar protein 10-like second" evidence="8">
    <location>
        <begin position="400"/>
        <end position="448"/>
    </location>
</feature>
<evidence type="ECO:0000256" key="4">
    <source>
        <dbReference type="ARBA" id="ARBA00022737"/>
    </source>
</evidence>
<dbReference type="AlphaFoldDB" id="A0AAD4BMD8"/>
<feature type="compositionally biased region" description="Acidic residues" evidence="6">
    <location>
        <begin position="521"/>
        <end position="531"/>
    </location>
</feature>
<dbReference type="InterPro" id="IPR040382">
    <property type="entry name" value="NOL10/Enp2"/>
</dbReference>
<dbReference type="Gene3D" id="2.130.10.10">
    <property type="entry name" value="YVTN repeat-like/Quinoprotein amine dehydrogenase"/>
    <property type="match status" value="1"/>
</dbReference>
<feature type="compositionally biased region" description="Polar residues" evidence="6">
    <location>
        <begin position="774"/>
        <end position="784"/>
    </location>
</feature>
<feature type="compositionally biased region" description="Polar residues" evidence="6">
    <location>
        <begin position="687"/>
        <end position="703"/>
    </location>
</feature>
<keyword evidence="3" id="KW-0853">WD repeat</keyword>
<comment type="caution">
    <text evidence="10">The sequence shown here is derived from an EMBL/GenBank/DDBJ whole genome shotgun (WGS) entry which is preliminary data.</text>
</comment>
<evidence type="ECO:0000313" key="10">
    <source>
        <dbReference type="EMBL" id="KAF8434821.1"/>
    </source>
</evidence>
<accession>A0AAD4BMD8</accession>
<dbReference type="Pfam" id="PF23098">
    <property type="entry name" value="Beta-prop_NOL10_N"/>
    <property type="match status" value="1"/>
</dbReference>
<dbReference type="GO" id="GO:0032040">
    <property type="term" value="C:small-subunit processome"/>
    <property type="evidence" value="ECO:0007669"/>
    <property type="project" value="TreeGrafter"/>
</dbReference>
<feature type="compositionally biased region" description="Basic and acidic residues" evidence="6">
    <location>
        <begin position="494"/>
        <end position="507"/>
    </location>
</feature>